<organism evidence="3 4">
    <name type="scientific">Naumannella halotolerans</name>
    <dbReference type="NCBI Taxonomy" id="993414"/>
    <lineage>
        <taxon>Bacteria</taxon>
        <taxon>Bacillati</taxon>
        <taxon>Actinomycetota</taxon>
        <taxon>Actinomycetes</taxon>
        <taxon>Propionibacteriales</taxon>
        <taxon>Propionibacteriaceae</taxon>
        <taxon>Naumannella</taxon>
    </lineage>
</organism>
<protein>
    <submittedName>
        <fullName evidence="3">Copper chaperone CopZ</fullName>
    </submittedName>
</protein>
<accession>A0A4R7J890</accession>
<evidence type="ECO:0000313" key="4">
    <source>
        <dbReference type="Proteomes" id="UP000295371"/>
    </source>
</evidence>
<dbReference type="GO" id="GO:0046872">
    <property type="term" value="F:metal ion binding"/>
    <property type="evidence" value="ECO:0007669"/>
    <property type="project" value="InterPro"/>
</dbReference>
<dbReference type="EMBL" id="SOAW01000001">
    <property type="protein sequence ID" value="TDT32996.1"/>
    <property type="molecule type" value="Genomic_DNA"/>
</dbReference>
<sequence length="98" mass="10334">MAANEYQVTGMTCGHCEMSVREEVSEVPGVEEIQVSAQTGKLVVSGSGDIDEAKVLAAVEEAGYTAVRARRHHHQRGSRSPSTPTATGAERAPLTARA</sequence>
<evidence type="ECO:0000313" key="3">
    <source>
        <dbReference type="EMBL" id="TDT32996.1"/>
    </source>
</evidence>
<reference evidence="3 4" key="1">
    <citation type="submission" date="2019-03" db="EMBL/GenBank/DDBJ databases">
        <title>Genomic Encyclopedia of Archaeal and Bacterial Type Strains, Phase II (KMG-II): from individual species to whole genera.</title>
        <authorList>
            <person name="Goeker M."/>
        </authorList>
    </citation>
    <scope>NUCLEOTIDE SEQUENCE [LARGE SCALE GENOMIC DNA]</scope>
    <source>
        <strain evidence="3 4">DSM 24323</strain>
    </source>
</reference>
<feature type="compositionally biased region" description="Basic residues" evidence="1">
    <location>
        <begin position="68"/>
        <end position="77"/>
    </location>
</feature>
<feature type="domain" description="HMA" evidence="2">
    <location>
        <begin position="2"/>
        <end position="67"/>
    </location>
</feature>
<dbReference type="Gene3D" id="3.30.70.100">
    <property type="match status" value="1"/>
</dbReference>
<dbReference type="Proteomes" id="UP000295371">
    <property type="component" value="Unassembled WGS sequence"/>
</dbReference>
<dbReference type="CDD" id="cd00371">
    <property type="entry name" value="HMA"/>
    <property type="match status" value="1"/>
</dbReference>
<dbReference type="SUPFAM" id="SSF55008">
    <property type="entry name" value="HMA, heavy metal-associated domain"/>
    <property type="match status" value="1"/>
</dbReference>
<evidence type="ECO:0000256" key="1">
    <source>
        <dbReference type="SAM" id="MobiDB-lite"/>
    </source>
</evidence>
<dbReference type="OrthoDB" id="9813965at2"/>
<proteinExistence type="predicted"/>
<keyword evidence="4" id="KW-1185">Reference proteome</keyword>
<name>A0A4R7J890_9ACTN</name>
<dbReference type="InterPro" id="IPR006121">
    <property type="entry name" value="HMA_dom"/>
</dbReference>
<feature type="region of interest" description="Disordered" evidence="1">
    <location>
        <begin position="68"/>
        <end position="98"/>
    </location>
</feature>
<evidence type="ECO:0000259" key="2">
    <source>
        <dbReference type="PROSITE" id="PS50846"/>
    </source>
</evidence>
<dbReference type="InterPro" id="IPR036163">
    <property type="entry name" value="HMA_dom_sf"/>
</dbReference>
<gene>
    <name evidence="3" type="ORF">CLV29_0587</name>
</gene>
<dbReference type="PROSITE" id="PS50846">
    <property type="entry name" value="HMA_2"/>
    <property type="match status" value="1"/>
</dbReference>
<dbReference type="AlphaFoldDB" id="A0A4R7J890"/>
<comment type="caution">
    <text evidence="3">The sequence shown here is derived from an EMBL/GenBank/DDBJ whole genome shotgun (WGS) entry which is preliminary data.</text>
</comment>
<dbReference type="Pfam" id="PF00403">
    <property type="entry name" value="HMA"/>
    <property type="match status" value="1"/>
</dbReference>
<dbReference type="RefSeq" id="WP_133753568.1">
    <property type="nucleotide sequence ID" value="NZ_CP171129.1"/>
</dbReference>